<dbReference type="PANTHER" id="PTHR10151">
    <property type="entry name" value="ECTONUCLEOTIDE PYROPHOSPHATASE/PHOSPHODIESTERASE"/>
    <property type="match status" value="1"/>
</dbReference>
<keyword evidence="2" id="KW-1185">Reference proteome</keyword>
<dbReference type="PANTHER" id="PTHR10151:SF120">
    <property type="entry name" value="BIS(5'-ADENOSYL)-TRIPHOSPHATASE"/>
    <property type="match status" value="1"/>
</dbReference>
<dbReference type="Gene3D" id="3.40.720.10">
    <property type="entry name" value="Alkaline Phosphatase, subunit A"/>
    <property type="match status" value="1"/>
</dbReference>
<name>A0A1H9QPC8_9ACTN</name>
<gene>
    <name evidence="1" type="ORF">SAMN05443377_10438</name>
</gene>
<dbReference type="STRING" id="64702.SAMN05443377_10438"/>
<dbReference type="GO" id="GO:0016787">
    <property type="term" value="F:hydrolase activity"/>
    <property type="evidence" value="ECO:0007669"/>
    <property type="project" value="UniProtKB-ARBA"/>
</dbReference>
<protein>
    <submittedName>
        <fullName evidence="1">Predicted pyrophosphatase or phosphodiesterase, AlkP superfamily</fullName>
    </submittedName>
</protein>
<dbReference type="EMBL" id="FOGZ01000004">
    <property type="protein sequence ID" value="SER62312.1"/>
    <property type="molecule type" value="Genomic_DNA"/>
</dbReference>
<dbReference type="AlphaFoldDB" id="A0A1H9QPC8"/>
<dbReference type="Proteomes" id="UP000198815">
    <property type="component" value="Unassembled WGS sequence"/>
</dbReference>
<organism evidence="1 2">
    <name type="scientific">Propionibacterium cyclohexanicum</name>
    <dbReference type="NCBI Taxonomy" id="64702"/>
    <lineage>
        <taxon>Bacteria</taxon>
        <taxon>Bacillati</taxon>
        <taxon>Actinomycetota</taxon>
        <taxon>Actinomycetes</taxon>
        <taxon>Propionibacteriales</taxon>
        <taxon>Propionibacteriaceae</taxon>
        <taxon>Propionibacterium</taxon>
    </lineage>
</organism>
<dbReference type="InterPro" id="IPR002591">
    <property type="entry name" value="Phosphodiest/P_Trfase"/>
</dbReference>
<dbReference type="OrthoDB" id="9779267at2"/>
<dbReference type="RefSeq" id="WP_091967766.1">
    <property type="nucleotide sequence ID" value="NZ_FOGZ01000004.1"/>
</dbReference>
<sequence>MSGPLPAAPDYGHNTLAEVLGAVACRLGAGGHDPWGLPKARGYVVLLVDGLGWHQLRRHLSILEYFPELLGEARPISAAVPSTTAVSLTTLGTGLPPGQHGIVGYTFRTAPGGRVLNALHWGSGDPQPELFQPHPTWFQRLEQAGVAVSTVARAKFSDSGLTRAGLRGGSYHPVDDVGTQQRIEEICRTVATPGPALAYVYEGDLDHSGHAFGVDSSRWRACLARIDHDLELLRRALPGDVCLLVTGDHGMIDVPAGAQILFEDEPQLRSGVDLLSGEGRFRQLYTGSADAVAARWSRCLGDRAWVCTRRDAAEAGWFGPVLGASAAGRLGDVLVAMRGNWAVMTTARPHELELIGQHGSLSDEEMRVPLVVDEGWGGQS</sequence>
<accession>A0A1H9QPC8</accession>
<dbReference type="Pfam" id="PF01663">
    <property type="entry name" value="Phosphodiest"/>
    <property type="match status" value="1"/>
</dbReference>
<reference evidence="1 2" key="1">
    <citation type="submission" date="2016-10" db="EMBL/GenBank/DDBJ databases">
        <authorList>
            <person name="de Groot N.N."/>
        </authorList>
    </citation>
    <scope>NUCLEOTIDE SEQUENCE [LARGE SCALE GENOMIC DNA]</scope>
    <source>
        <strain evidence="1 2">DSM 16859</strain>
    </source>
</reference>
<proteinExistence type="predicted"/>
<dbReference type="InterPro" id="IPR017850">
    <property type="entry name" value="Alkaline_phosphatase_core_sf"/>
</dbReference>
<evidence type="ECO:0000313" key="1">
    <source>
        <dbReference type="EMBL" id="SER62312.1"/>
    </source>
</evidence>
<evidence type="ECO:0000313" key="2">
    <source>
        <dbReference type="Proteomes" id="UP000198815"/>
    </source>
</evidence>
<dbReference type="SUPFAM" id="SSF53649">
    <property type="entry name" value="Alkaline phosphatase-like"/>
    <property type="match status" value="1"/>
</dbReference>